<dbReference type="EMBL" id="JQ958886">
    <property type="protein sequence ID" value="AFP94180.1"/>
    <property type="molecule type" value="Genomic_DNA"/>
</dbReference>
<evidence type="ECO:0000256" key="11">
    <source>
        <dbReference type="ARBA" id="ARBA00022870"/>
    </source>
</evidence>
<dbReference type="Proteomes" id="UP000119958">
    <property type="component" value="Segment"/>
</dbReference>
<name>J7HC68_9POLY</name>
<keyword evidence="16" id="KW-0449">Lipoprotein</keyword>
<keyword evidence="20" id="KW-1185">Reference proteome</keyword>
<dbReference type="GO" id="GO:0042025">
    <property type="term" value="C:host cell nucleus"/>
    <property type="evidence" value="ECO:0007669"/>
    <property type="project" value="UniProtKB-SubCell"/>
</dbReference>
<evidence type="ECO:0000256" key="15">
    <source>
        <dbReference type="ARBA" id="ARBA00023184"/>
    </source>
</evidence>
<keyword evidence="9" id="KW-0519">Myristate</keyword>
<keyword evidence="13" id="KW-0238">DNA-binding</keyword>
<evidence type="ECO:0000256" key="16">
    <source>
        <dbReference type="ARBA" id="ARBA00023288"/>
    </source>
</evidence>
<evidence type="ECO:0000256" key="14">
    <source>
        <dbReference type="ARBA" id="ARBA00023136"/>
    </source>
</evidence>
<dbReference type="GO" id="GO:0075732">
    <property type="term" value="P:viral penetration into host nucleus"/>
    <property type="evidence" value="ECO:0007669"/>
    <property type="project" value="UniProtKB-KW"/>
</dbReference>
<evidence type="ECO:0000256" key="3">
    <source>
        <dbReference type="ARBA" id="ARBA00004625"/>
    </source>
</evidence>
<dbReference type="GO" id="GO:0044167">
    <property type="term" value="C:host cell endoplasmic reticulum membrane"/>
    <property type="evidence" value="ECO:0007669"/>
    <property type="project" value="UniProtKB-SubCell"/>
</dbReference>
<evidence type="ECO:0000256" key="1">
    <source>
        <dbReference type="ARBA" id="ARBA00004147"/>
    </source>
</evidence>
<keyword evidence="17" id="KW-1160">Virus entry into host cell</keyword>
<keyword evidence="10" id="KW-0946">Virion</keyword>
<organism evidence="19 20">
    <name type="scientific">bat polyomavirus 3a</name>
    <dbReference type="NCBI Taxonomy" id="3120778"/>
    <lineage>
        <taxon>Viruses</taxon>
        <taxon>Monodnaviria</taxon>
        <taxon>Shotokuvirae</taxon>
        <taxon>Cossaviricota</taxon>
        <taxon>Papovaviricetes</taxon>
        <taxon>Sepolyvirales</taxon>
        <taxon>Polyomaviridae</taxon>
        <taxon>Alphapolyomavirus</taxon>
        <taxon>Alphapolyomavirus secarplanirostris</taxon>
    </lineage>
</organism>
<keyword evidence="11" id="KW-1043">Host membrane</keyword>
<protein>
    <recommendedName>
        <fullName evidence="5">Minor capsid protein VP2</fullName>
    </recommendedName>
    <alternativeName>
        <fullName evidence="18">Minor structural protein VP2</fullName>
    </alternativeName>
</protein>
<evidence type="ECO:0000256" key="8">
    <source>
        <dbReference type="ARBA" id="ARBA00022562"/>
    </source>
</evidence>
<evidence type="ECO:0000256" key="13">
    <source>
        <dbReference type="ARBA" id="ARBA00023125"/>
    </source>
</evidence>
<evidence type="ECO:0000256" key="4">
    <source>
        <dbReference type="ARBA" id="ARBA00006444"/>
    </source>
</evidence>
<dbReference type="GO" id="GO:0043657">
    <property type="term" value="C:host cell"/>
    <property type="evidence" value="ECO:0007669"/>
    <property type="project" value="GOC"/>
</dbReference>
<evidence type="ECO:0000256" key="2">
    <source>
        <dbReference type="ARBA" id="ARBA00004328"/>
    </source>
</evidence>
<sequence length="229" mass="24481">MGGVLSTIVDLIALAVDLSAATGISIEAIVTGEALAALEAEVTSLMSLEALSGIEALETLGWSAEQFSHMSLLATTFNQAVGYGVMFQTVTGLAALIEAGVRLGLDISNTNRSVLQAQLVQIFGKIASVLHVNLSHQFNPLDWCGSLHENYPPELDALDISKLSKLGQIIEVSRWVRQANFTQNPQEESGDVIAFYHAPGGAGQRTTPDWLLHLILRLNGSKEKTPLCS</sequence>
<dbReference type="GO" id="GO:0046718">
    <property type="term" value="P:symbiont entry into host cell"/>
    <property type="evidence" value="ECO:0007669"/>
    <property type="project" value="UniProtKB-KW"/>
</dbReference>
<keyword evidence="14" id="KW-0472">Membrane</keyword>
<comment type="subcellular location">
    <subcellularLocation>
        <location evidence="3">Host endoplasmic reticulum membrane</location>
    </subcellularLocation>
    <subcellularLocation>
        <location evidence="1">Host nucleus</location>
    </subcellularLocation>
    <subcellularLocation>
        <location evidence="2">Virion</location>
    </subcellularLocation>
</comment>
<evidence type="ECO:0000256" key="12">
    <source>
        <dbReference type="ARBA" id="ARBA00022921"/>
    </source>
</evidence>
<dbReference type="GO" id="GO:0005198">
    <property type="term" value="F:structural molecule activity"/>
    <property type="evidence" value="ECO:0007669"/>
    <property type="project" value="InterPro"/>
</dbReference>
<accession>J7HC68</accession>
<evidence type="ECO:0000313" key="19">
    <source>
        <dbReference type="EMBL" id="AFP94180.1"/>
    </source>
</evidence>
<evidence type="ECO:0000256" key="6">
    <source>
        <dbReference type="ARBA" id="ARBA00022524"/>
    </source>
</evidence>
<keyword evidence="15" id="KW-1038">Host endoplasmic reticulum</keyword>
<evidence type="ECO:0000256" key="5">
    <source>
        <dbReference type="ARBA" id="ARBA00022269"/>
    </source>
</evidence>
<keyword evidence="8" id="KW-1048">Host nucleus</keyword>
<evidence type="ECO:0000256" key="9">
    <source>
        <dbReference type="ARBA" id="ARBA00022707"/>
    </source>
</evidence>
<keyword evidence="12" id="KW-0426">Late protein</keyword>
<gene>
    <name evidence="19" type="primary">VP2</name>
</gene>
<dbReference type="GO" id="GO:0019028">
    <property type="term" value="C:viral capsid"/>
    <property type="evidence" value="ECO:0007669"/>
    <property type="project" value="UniProtKB-KW"/>
</dbReference>
<dbReference type="InterPro" id="IPR001070">
    <property type="entry name" value="Polyoma_coat_VP2"/>
</dbReference>
<evidence type="ECO:0000313" key="20">
    <source>
        <dbReference type="Proteomes" id="UP000119958"/>
    </source>
</evidence>
<keyword evidence="7" id="KW-0167">Capsid protein</keyword>
<dbReference type="Pfam" id="PF00761">
    <property type="entry name" value="Polyoma_coat2"/>
    <property type="match status" value="2"/>
</dbReference>
<evidence type="ECO:0000256" key="10">
    <source>
        <dbReference type="ARBA" id="ARBA00022844"/>
    </source>
</evidence>
<reference evidence="19 20" key="1">
    <citation type="journal article" date="2012" name="J. Gen. Virol.">
        <title>Novel polyomaviruses in South American bats and their relationship to other members of the family Polyomaviridae.</title>
        <authorList>
            <person name="Fagrouch Z."/>
            <person name="Sarwari R."/>
            <person name="Lavergne A."/>
            <person name="Delaval M."/>
            <person name="de Thoisy B."/>
            <person name="Lacoste V."/>
            <person name="Verschoor E.J."/>
        </authorList>
    </citation>
    <scope>NUCLEOTIDE SEQUENCE [LARGE SCALE GENOMIC DNA]</scope>
    <source>
        <strain evidence="19">A1055</strain>
    </source>
</reference>
<evidence type="ECO:0000256" key="18">
    <source>
        <dbReference type="ARBA" id="ARBA00031865"/>
    </source>
</evidence>
<proteinExistence type="inferred from homology"/>
<evidence type="ECO:0000256" key="7">
    <source>
        <dbReference type="ARBA" id="ARBA00022561"/>
    </source>
</evidence>
<dbReference type="GO" id="GO:0003677">
    <property type="term" value="F:DNA binding"/>
    <property type="evidence" value="ECO:0007669"/>
    <property type="project" value="UniProtKB-KW"/>
</dbReference>
<comment type="similarity">
    <text evidence="4">Belongs to the polyomaviruses capsid protein VP2 family.</text>
</comment>
<evidence type="ECO:0000256" key="17">
    <source>
        <dbReference type="ARBA" id="ARBA00023296"/>
    </source>
</evidence>
<keyword evidence="6" id="KW-1163">Viral penetration into host nucleus</keyword>